<dbReference type="RefSeq" id="WP_114279468.1">
    <property type="nucleotide sequence ID" value="NZ_QPJY01000003.1"/>
</dbReference>
<protein>
    <submittedName>
        <fullName evidence="1">Uncharacterized protein</fullName>
    </submittedName>
</protein>
<keyword evidence="2" id="KW-1185">Reference proteome</keyword>
<dbReference type="AlphaFoldDB" id="A0A369CDK4"/>
<organism evidence="1 2">
    <name type="scientific">Thioalbus denitrificans</name>
    <dbReference type="NCBI Taxonomy" id="547122"/>
    <lineage>
        <taxon>Bacteria</taxon>
        <taxon>Pseudomonadati</taxon>
        <taxon>Pseudomonadota</taxon>
        <taxon>Gammaproteobacteria</taxon>
        <taxon>Chromatiales</taxon>
        <taxon>Ectothiorhodospiraceae</taxon>
        <taxon>Thioalbus</taxon>
    </lineage>
</organism>
<dbReference type="EMBL" id="QPJY01000003">
    <property type="protein sequence ID" value="RCX31298.1"/>
    <property type="molecule type" value="Genomic_DNA"/>
</dbReference>
<accession>A0A369CDK4</accession>
<evidence type="ECO:0000313" key="1">
    <source>
        <dbReference type="EMBL" id="RCX31298.1"/>
    </source>
</evidence>
<reference evidence="1 2" key="1">
    <citation type="submission" date="2018-07" db="EMBL/GenBank/DDBJ databases">
        <title>Genomic Encyclopedia of Type Strains, Phase IV (KMG-IV): sequencing the most valuable type-strain genomes for metagenomic binning, comparative biology and taxonomic classification.</title>
        <authorList>
            <person name="Goeker M."/>
        </authorList>
    </citation>
    <scope>NUCLEOTIDE SEQUENCE [LARGE SCALE GENOMIC DNA]</scope>
    <source>
        <strain evidence="1 2">DSM 26407</strain>
    </source>
</reference>
<gene>
    <name evidence="1" type="ORF">DFQ59_103266</name>
</gene>
<evidence type="ECO:0000313" key="2">
    <source>
        <dbReference type="Proteomes" id="UP000252707"/>
    </source>
</evidence>
<comment type="caution">
    <text evidence="1">The sequence shown here is derived from an EMBL/GenBank/DDBJ whole genome shotgun (WGS) entry which is preliminary data.</text>
</comment>
<proteinExistence type="predicted"/>
<dbReference type="Proteomes" id="UP000252707">
    <property type="component" value="Unassembled WGS sequence"/>
</dbReference>
<sequence>MNVLRAAAPITVAGITLIPIERVRIDSGVLPRAWWLSAAKEAVAVVLCGPEGPRAVDVEGRGRPVDELLAEVPGLESLLARLPPL</sequence>
<name>A0A369CDK4_9GAMM</name>